<sequence length="104" mass="12115">MYRSKHGSPPLVYDEHLEKSAQKWANTLGSKRSCLVHEQPRIYGENLFYFGAKNFPSATTMARMVSQSFYMEGTRYDYKRRVALIELGWLVKLPVAWTLHLSDI</sequence>
<dbReference type="InterPro" id="IPR035940">
    <property type="entry name" value="CAP_sf"/>
</dbReference>
<dbReference type="InterPro" id="IPR014044">
    <property type="entry name" value="CAP_dom"/>
</dbReference>
<comment type="caution">
    <text evidence="2">The sequence shown here is derived from an EMBL/GenBank/DDBJ whole genome shotgun (WGS) entry which is preliminary data.</text>
</comment>
<keyword evidence="3" id="KW-1185">Reference proteome</keyword>
<dbReference type="STRING" id="29170.A0A368GP72"/>
<accession>A0A368GP72</accession>
<dbReference type="OrthoDB" id="337038at2759"/>
<dbReference type="AlphaFoldDB" id="A0A368GP72"/>
<dbReference type="Gene3D" id="3.40.33.10">
    <property type="entry name" value="CAP"/>
    <property type="match status" value="1"/>
</dbReference>
<dbReference type="SMART" id="SM00198">
    <property type="entry name" value="SCP"/>
    <property type="match status" value="1"/>
</dbReference>
<reference evidence="2 3" key="1">
    <citation type="submission" date="2014-10" db="EMBL/GenBank/DDBJ databases">
        <title>Draft genome of the hookworm Ancylostoma caninum.</title>
        <authorList>
            <person name="Mitreva M."/>
        </authorList>
    </citation>
    <scope>NUCLEOTIDE SEQUENCE [LARGE SCALE GENOMIC DNA]</scope>
    <source>
        <strain evidence="2 3">Baltimore</strain>
    </source>
</reference>
<name>A0A368GP72_ANCCA</name>
<evidence type="ECO:0000259" key="1">
    <source>
        <dbReference type="SMART" id="SM00198"/>
    </source>
</evidence>
<protein>
    <submittedName>
        <fullName evidence="2">SCP-like protein</fullName>
    </submittedName>
</protein>
<proteinExistence type="predicted"/>
<gene>
    <name evidence="2" type="ORF">ANCCAN_08889</name>
</gene>
<evidence type="ECO:0000313" key="3">
    <source>
        <dbReference type="Proteomes" id="UP000252519"/>
    </source>
</evidence>
<dbReference type="SUPFAM" id="SSF55797">
    <property type="entry name" value="PR-1-like"/>
    <property type="match status" value="1"/>
</dbReference>
<dbReference type="Proteomes" id="UP000252519">
    <property type="component" value="Unassembled WGS sequence"/>
</dbReference>
<organism evidence="2 3">
    <name type="scientific">Ancylostoma caninum</name>
    <name type="common">Dog hookworm</name>
    <dbReference type="NCBI Taxonomy" id="29170"/>
    <lineage>
        <taxon>Eukaryota</taxon>
        <taxon>Metazoa</taxon>
        <taxon>Ecdysozoa</taxon>
        <taxon>Nematoda</taxon>
        <taxon>Chromadorea</taxon>
        <taxon>Rhabditida</taxon>
        <taxon>Rhabditina</taxon>
        <taxon>Rhabditomorpha</taxon>
        <taxon>Strongyloidea</taxon>
        <taxon>Ancylostomatidae</taxon>
        <taxon>Ancylostomatinae</taxon>
        <taxon>Ancylostoma</taxon>
    </lineage>
</organism>
<dbReference type="EMBL" id="JOJR01000111">
    <property type="protein sequence ID" value="RCN45079.1"/>
    <property type="molecule type" value="Genomic_DNA"/>
</dbReference>
<dbReference type="Pfam" id="PF00188">
    <property type="entry name" value="CAP"/>
    <property type="match status" value="1"/>
</dbReference>
<feature type="domain" description="SCP" evidence="1">
    <location>
        <begin position="2"/>
        <end position="92"/>
    </location>
</feature>
<evidence type="ECO:0000313" key="2">
    <source>
        <dbReference type="EMBL" id="RCN45079.1"/>
    </source>
</evidence>